<dbReference type="Gene3D" id="1.20.1250.20">
    <property type="entry name" value="MFS general substrate transporter like domains"/>
    <property type="match status" value="1"/>
</dbReference>
<dbReference type="AlphaFoldDB" id="A0A4P7N2E4"/>
<feature type="compositionally biased region" description="Low complexity" evidence="7">
    <location>
        <begin position="30"/>
        <end position="39"/>
    </location>
</feature>
<evidence type="ECO:0000256" key="1">
    <source>
        <dbReference type="ARBA" id="ARBA00004127"/>
    </source>
</evidence>
<evidence type="ECO:0000256" key="3">
    <source>
        <dbReference type="ARBA" id="ARBA00022448"/>
    </source>
</evidence>
<dbReference type="PANTHER" id="PTHR23501:SF84">
    <property type="entry name" value="VACUOLAR MEMBRANE AMINO ACID UPTAKE TRANSPORTER FNX2"/>
    <property type="match status" value="1"/>
</dbReference>
<dbReference type="Pfam" id="PF07690">
    <property type="entry name" value="MFS_1"/>
    <property type="match status" value="1"/>
</dbReference>
<dbReference type="EMBL" id="CP034205">
    <property type="protein sequence ID" value="QBZ55632.1"/>
    <property type="molecule type" value="Genomic_DNA"/>
</dbReference>
<proteinExistence type="inferred from homology"/>
<feature type="transmembrane region" description="Helical" evidence="8">
    <location>
        <begin position="357"/>
        <end position="377"/>
    </location>
</feature>
<feature type="region of interest" description="Disordered" evidence="7">
    <location>
        <begin position="55"/>
        <end position="93"/>
    </location>
</feature>
<gene>
    <name evidence="9" type="ORF">PoMZ_00534</name>
</gene>
<dbReference type="PROSITE" id="PS50850">
    <property type="entry name" value="MFS"/>
    <property type="match status" value="1"/>
</dbReference>
<dbReference type="FunFam" id="1.20.1720.10:FF:000013">
    <property type="entry name" value="Related to multidrug resistance proteins"/>
    <property type="match status" value="1"/>
</dbReference>
<sequence>MTENGHPNLSERSPLLRNDQPAVNGTFNHSPSSSDSECSTPILAADLERVVSAAEDAGLPGPSIGGGGRGDANENGNGSASRGGSRPGGPPPNMKLLMPAISIGVYLCAVDQLLAVATYAKIGSDLNALNSTSWVATAYFLTLTSFQPLSGKLSDIFGRKECLLASYFIFGLGCLGCGLARDMTQLIIARAVSGIGGGGMTSVVSILLTDLVPLRERGVWQGYINIVYAMGSATGAPIGGLLADSVGWRWSFIGQFPICLAAFAAVYFILKSPDMGHAHWREKLAKIDFLGAACLIAAVFSLLLALDYGSNNGWGQIFTIVSLALAPVLFIVFVLVEMKVASHPFAPGHIIFDRSLFACYAANFFGVGGQMPVWFYLPLLYQAYYGMTVVEASLLFIPGSIAGVVASLGSGYIIKRTGRYYWLTVVSYATLLLSSLPLVLSTGILTDSVVGTTVGLALSSFGNGAGLTTTLVGLISNAAPEDAAVVIACSYLFRSLGLSIGVSVMSAVMQQALRTQLAAKLGDGDEALRIGERVRESLDYIGQLEPQLADVVRKSYRFGVAAVFMSNAIFLVFALVAAFYIREKRVTK</sequence>
<dbReference type="InterPro" id="IPR020846">
    <property type="entry name" value="MFS_dom"/>
</dbReference>
<dbReference type="InterPro" id="IPR036259">
    <property type="entry name" value="MFS_trans_sf"/>
</dbReference>
<feature type="transmembrane region" description="Helical" evidence="8">
    <location>
        <begin position="491"/>
        <end position="513"/>
    </location>
</feature>
<keyword evidence="6 8" id="KW-0472">Membrane</keyword>
<organism evidence="9 10">
    <name type="scientific">Pyricularia oryzae</name>
    <name type="common">Rice blast fungus</name>
    <name type="synonym">Magnaporthe oryzae</name>
    <dbReference type="NCBI Taxonomy" id="318829"/>
    <lineage>
        <taxon>Eukaryota</taxon>
        <taxon>Fungi</taxon>
        <taxon>Dikarya</taxon>
        <taxon>Ascomycota</taxon>
        <taxon>Pezizomycotina</taxon>
        <taxon>Sordariomycetes</taxon>
        <taxon>Sordariomycetidae</taxon>
        <taxon>Magnaporthales</taxon>
        <taxon>Pyriculariaceae</taxon>
        <taxon>Pyricularia</taxon>
    </lineage>
</organism>
<feature type="transmembrane region" description="Helical" evidence="8">
    <location>
        <begin position="96"/>
        <end position="120"/>
    </location>
</feature>
<feature type="transmembrane region" description="Helical" evidence="8">
    <location>
        <begin position="289"/>
        <end position="308"/>
    </location>
</feature>
<dbReference type="GO" id="GO:0015174">
    <property type="term" value="F:basic amino acid transmembrane transporter activity"/>
    <property type="evidence" value="ECO:0007669"/>
    <property type="project" value="TreeGrafter"/>
</dbReference>
<feature type="transmembrane region" description="Helical" evidence="8">
    <location>
        <begin position="558"/>
        <end position="581"/>
    </location>
</feature>
<dbReference type="GO" id="GO:0000329">
    <property type="term" value="C:fungal-type vacuole membrane"/>
    <property type="evidence" value="ECO:0007669"/>
    <property type="project" value="TreeGrafter"/>
</dbReference>
<keyword evidence="4 8" id="KW-0812">Transmembrane</keyword>
<feature type="transmembrane region" description="Helical" evidence="8">
    <location>
        <begin position="383"/>
        <end position="408"/>
    </location>
</feature>
<feature type="transmembrane region" description="Helical" evidence="8">
    <location>
        <begin position="420"/>
        <end position="440"/>
    </location>
</feature>
<dbReference type="OMA" id="QAFSYTF"/>
<protein>
    <submittedName>
        <fullName evidence="9">Uncharacterized protein</fullName>
    </submittedName>
</protein>
<feature type="region of interest" description="Disordered" evidence="7">
    <location>
        <begin position="1"/>
        <end position="41"/>
    </location>
</feature>
<feature type="transmembrane region" description="Helical" evidence="8">
    <location>
        <begin position="314"/>
        <end position="336"/>
    </location>
</feature>
<evidence type="ECO:0000256" key="2">
    <source>
        <dbReference type="ARBA" id="ARBA00008335"/>
    </source>
</evidence>
<name>A0A4P7N2E4_PYROR</name>
<feature type="transmembrane region" description="Helical" evidence="8">
    <location>
        <begin position="248"/>
        <end position="269"/>
    </location>
</feature>
<accession>A0A4P7N2E4</accession>
<comment type="similarity">
    <text evidence="2">Belongs to the major facilitator superfamily.</text>
</comment>
<feature type="transmembrane region" description="Helical" evidence="8">
    <location>
        <begin position="162"/>
        <end position="181"/>
    </location>
</feature>
<keyword evidence="5 8" id="KW-1133">Transmembrane helix</keyword>
<dbReference type="SUPFAM" id="SSF103473">
    <property type="entry name" value="MFS general substrate transporter"/>
    <property type="match status" value="2"/>
</dbReference>
<evidence type="ECO:0000256" key="7">
    <source>
        <dbReference type="SAM" id="MobiDB-lite"/>
    </source>
</evidence>
<feature type="compositionally biased region" description="Low complexity" evidence="7">
    <location>
        <begin position="73"/>
        <end position="84"/>
    </location>
</feature>
<dbReference type="Proteomes" id="UP000294847">
    <property type="component" value="Chromosome 2"/>
</dbReference>
<evidence type="ECO:0000256" key="5">
    <source>
        <dbReference type="ARBA" id="ARBA00022989"/>
    </source>
</evidence>
<comment type="subcellular location">
    <subcellularLocation>
        <location evidence="1">Endomembrane system</location>
        <topology evidence="1">Multi-pass membrane protein</topology>
    </subcellularLocation>
</comment>
<dbReference type="Gene3D" id="1.20.1720.10">
    <property type="entry name" value="Multidrug resistance protein D"/>
    <property type="match status" value="1"/>
</dbReference>
<dbReference type="PANTHER" id="PTHR23501">
    <property type="entry name" value="MAJOR FACILITATOR SUPERFAMILY"/>
    <property type="match status" value="1"/>
</dbReference>
<feature type="transmembrane region" description="Helical" evidence="8">
    <location>
        <begin position="187"/>
        <end position="208"/>
    </location>
</feature>
<evidence type="ECO:0000256" key="4">
    <source>
        <dbReference type="ARBA" id="ARBA00022692"/>
    </source>
</evidence>
<dbReference type="GO" id="GO:0012505">
    <property type="term" value="C:endomembrane system"/>
    <property type="evidence" value="ECO:0007669"/>
    <property type="project" value="UniProtKB-SubCell"/>
</dbReference>
<feature type="transmembrane region" description="Helical" evidence="8">
    <location>
        <begin position="460"/>
        <end position="479"/>
    </location>
</feature>
<keyword evidence="3" id="KW-0813">Transport</keyword>
<dbReference type="PROSITE" id="PS00216">
    <property type="entry name" value="SUGAR_TRANSPORT_1"/>
    <property type="match status" value="1"/>
</dbReference>
<dbReference type="InterPro" id="IPR005829">
    <property type="entry name" value="Sugar_transporter_CS"/>
</dbReference>
<feature type="transmembrane region" description="Helical" evidence="8">
    <location>
        <begin position="132"/>
        <end position="150"/>
    </location>
</feature>
<evidence type="ECO:0000313" key="10">
    <source>
        <dbReference type="Proteomes" id="UP000294847"/>
    </source>
</evidence>
<evidence type="ECO:0000256" key="8">
    <source>
        <dbReference type="SAM" id="Phobius"/>
    </source>
</evidence>
<feature type="compositionally biased region" description="Polar residues" evidence="7">
    <location>
        <begin position="1"/>
        <end position="11"/>
    </location>
</feature>
<evidence type="ECO:0000256" key="6">
    <source>
        <dbReference type="ARBA" id="ARBA00023136"/>
    </source>
</evidence>
<dbReference type="SMR" id="A0A4P7N2E4"/>
<dbReference type="GO" id="GO:0046943">
    <property type="term" value="F:carboxylic acid transmembrane transporter activity"/>
    <property type="evidence" value="ECO:0007669"/>
    <property type="project" value="UniProtKB-ARBA"/>
</dbReference>
<dbReference type="InterPro" id="IPR011701">
    <property type="entry name" value="MFS"/>
</dbReference>
<evidence type="ECO:0000313" key="9">
    <source>
        <dbReference type="EMBL" id="QBZ55632.1"/>
    </source>
</evidence>
<reference evidence="9 10" key="1">
    <citation type="journal article" date="2019" name="Mol. Biol. Evol.">
        <title>Blast fungal genomes show frequent chromosomal changes, gene gains and losses, and effector gene turnover.</title>
        <authorList>
            <person name="Gomez Luciano L.B."/>
            <person name="Jason Tsai I."/>
            <person name="Chuma I."/>
            <person name="Tosa Y."/>
            <person name="Chen Y.H."/>
            <person name="Li J.Y."/>
            <person name="Li M.Y."/>
            <person name="Jade Lu M.Y."/>
            <person name="Nakayashiki H."/>
            <person name="Li W.H."/>
        </authorList>
    </citation>
    <scope>NUCLEOTIDE SEQUENCE [LARGE SCALE GENOMIC DNA]</scope>
    <source>
        <strain evidence="9">MZ5-1-6</strain>
    </source>
</reference>